<comment type="catalytic activity">
    <reaction evidence="6">
        <text>isochorismate + 2-oxoglutarate + H(+) = 5-enolpyruvoyl-6-hydroxy-2-succinyl-cyclohex-3-ene-1-carboxylate + CO2</text>
        <dbReference type="Rhea" id="RHEA:25593"/>
        <dbReference type="ChEBI" id="CHEBI:15378"/>
        <dbReference type="ChEBI" id="CHEBI:16526"/>
        <dbReference type="ChEBI" id="CHEBI:16810"/>
        <dbReference type="ChEBI" id="CHEBI:29780"/>
        <dbReference type="ChEBI" id="CHEBI:58818"/>
        <dbReference type="EC" id="2.2.1.9"/>
    </reaction>
</comment>
<dbReference type="GO" id="GO:0009234">
    <property type="term" value="P:menaquinone biosynthetic process"/>
    <property type="evidence" value="ECO:0007669"/>
    <property type="project" value="UniProtKB-UniRule"/>
</dbReference>
<evidence type="ECO:0000256" key="1">
    <source>
        <dbReference type="ARBA" id="ARBA00022679"/>
    </source>
</evidence>
<evidence type="ECO:0000259" key="7">
    <source>
        <dbReference type="Pfam" id="PF02776"/>
    </source>
</evidence>
<evidence type="ECO:0000256" key="3">
    <source>
        <dbReference type="ARBA" id="ARBA00022842"/>
    </source>
</evidence>
<organism evidence="8 9">
    <name type="scientific">Psychroflexus salarius</name>
    <dbReference type="NCBI Taxonomy" id="1155689"/>
    <lineage>
        <taxon>Bacteria</taxon>
        <taxon>Pseudomonadati</taxon>
        <taxon>Bacteroidota</taxon>
        <taxon>Flavobacteriia</taxon>
        <taxon>Flavobacteriales</taxon>
        <taxon>Flavobacteriaceae</taxon>
        <taxon>Psychroflexus</taxon>
    </lineage>
</organism>
<dbReference type="PANTHER" id="PTHR42916">
    <property type="entry name" value="2-SUCCINYL-5-ENOLPYRUVYL-6-HYDROXY-3-CYCLOHEXENE-1-CARBOXYLATE SYNTHASE"/>
    <property type="match status" value="1"/>
</dbReference>
<keyword evidence="5 6" id="KW-0464">Manganese</keyword>
<dbReference type="AlphaFoldDB" id="A0A1M4T843"/>
<comment type="cofactor">
    <cofactor evidence="6">
        <name>thiamine diphosphate</name>
        <dbReference type="ChEBI" id="CHEBI:58937"/>
    </cofactor>
    <text evidence="6">Binds 1 thiamine pyrophosphate per subunit.</text>
</comment>
<dbReference type="Gene3D" id="3.40.50.970">
    <property type="match status" value="2"/>
</dbReference>
<comment type="cofactor">
    <cofactor evidence="6">
        <name>Mg(2+)</name>
        <dbReference type="ChEBI" id="CHEBI:18420"/>
    </cofactor>
    <cofactor evidence="6">
        <name>Mn(2+)</name>
        <dbReference type="ChEBI" id="CHEBI:29035"/>
    </cofactor>
</comment>
<evidence type="ECO:0000256" key="5">
    <source>
        <dbReference type="ARBA" id="ARBA00023211"/>
    </source>
</evidence>
<dbReference type="NCBIfam" id="TIGR00173">
    <property type="entry name" value="menD"/>
    <property type="match status" value="1"/>
</dbReference>
<dbReference type="Proteomes" id="UP000184462">
    <property type="component" value="Unassembled WGS sequence"/>
</dbReference>
<dbReference type="EMBL" id="FQTW01000001">
    <property type="protein sequence ID" value="SHE40631.1"/>
    <property type="molecule type" value="Genomic_DNA"/>
</dbReference>
<dbReference type="CDD" id="cd02009">
    <property type="entry name" value="TPP_SHCHC_synthase"/>
    <property type="match status" value="1"/>
</dbReference>
<name>A0A1M4T843_9FLAO</name>
<keyword evidence="4 6" id="KW-0786">Thiamine pyrophosphate</keyword>
<dbReference type="Pfam" id="PF02776">
    <property type="entry name" value="TPP_enzyme_N"/>
    <property type="match status" value="1"/>
</dbReference>
<keyword evidence="9" id="KW-1185">Reference proteome</keyword>
<feature type="domain" description="Thiamine pyrophosphate enzyme N-terminal TPP-binding" evidence="7">
    <location>
        <begin position="10"/>
        <end position="118"/>
    </location>
</feature>
<keyword evidence="3 6" id="KW-0460">Magnesium</keyword>
<evidence type="ECO:0000256" key="6">
    <source>
        <dbReference type="HAMAP-Rule" id="MF_01659"/>
    </source>
</evidence>
<protein>
    <recommendedName>
        <fullName evidence="6">2-succinyl-5-enolpyruvyl-6-hydroxy-3-cyclohexene-1-carboxylate synthase</fullName>
        <shortName evidence="6">SEPHCHC synthase</shortName>
        <ecNumber evidence="6">2.2.1.9</ecNumber>
    </recommendedName>
    <alternativeName>
        <fullName evidence="6">Menaquinone biosynthesis protein MenD</fullName>
    </alternativeName>
</protein>
<keyword evidence="6" id="KW-0474">Menaquinone biosynthesis</keyword>
<sequence>MSQQFSSIATAQLLVKAFELNHINHVVISPGSRNAPLTIAFSSHPSINTYSIVDERSAAFFALGMTQHLQRPVAVICTSGSALANYYPAVTEAYYSQLPLIVLSADRPSHLLDIGDGQTIKQRHFFGEHVGYAANLKDDTHQQISVEDFNFNKTEVQAAILTAYQQQLPVHINAAFDEPLYHTTENQLPEVESLSAIEFPEINKITEELVSKFVNDWNSAERKLVLVGVNSNFDFTKELVEALANDPSVIVMTEVTSNIAHKHFFQNIDALIAPIEQLDDAEVYFKGLQPDLLLSLGGMLVSKKLKSFLRTYQPKAHYQVHPQRCLDTFFTNPIHLKSTVKQFSKQVIAKLQPVESNYFEHWYQQKTRIETIRERYIQEIDYSDFKVFASVFSALPKNEHMHFANSSTVRYANLFDSKTPLIAFSNRGTSGIDGSTSTAIGYALASQHPTTIITGDLSFFYDSNALWNNYLTSDFKIIVINNSGGGIFRILPGDKQADYFHTYFETRHQLTAKHLSKMFGLSYFSAENLNELEVELSSFFETSQKPKILEIFTPTEVNDQILLNYFKYINKHLFR</sequence>
<keyword evidence="2 6" id="KW-0479">Metal-binding</keyword>
<dbReference type="UniPathway" id="UPA00079"/>
<gene>
    <name evidence="6" type="primary">menD</name>
    <name evidence="8" type="ORF">SAMN05444278_101538</name>
</gene>
<comment type="similarity">
    <text evidence="6">Belongs to the TPP enzyme family. MenD subfamily.</text>
</comment>
<dbReference type="GO" id="GO:0030145">
    <property type="term" value="F:manganese ion binding"/>
    <property type="evidence" value="ECO:0007669"/>
    <property type="project" value="UniProtKB-UniRule"/>
</dbReference>
<comment type="subunit">
    <text evidence="6">Homodimer.</text>
</comment>
<dbReference type="RefSeq" id="WP_073191663.1">
    <property type="nucleotide sequence ID" value="NZ_FQTW01000001.1"/>
</dbReference>
<reference evidence="8 9" key="1">
    <citation type="submission" date="2016-11" db="EMBL/GenBank/DDBJ databases">
        <authorList>
            <person name="Jaros S."/>
            <person name="Januszkiewicz K."/>
            <person name="Wedrychowicz H."/>
        </authorList>
    </citation>
    <scope>NUCLEOTIDE SEQUENCE [LARGE SCALE GENOMIC DNA]</scope>
    <source>
        <strain evidence="8 9">DSM 25661</strain>
    </source>
</reference>
<keyword evidence="1 6" id="KW-0808">Transferase</keyword>
<dbReference type="HAMAP" id="MF_01659">
    <property type="entry name" value="MenD"/>
    <property type="match status" value="1"/>
</dbReference>
<dbReference type="InterPro" id="IPR012001">
    <property type="entry name" value="Thiamin_PyroP_enz_TPP-bd_dom"/>
</dbReference>
<evidence type="ECO:0000313" key="9">
    <source>
        <dbReference type="Proteomes" id="UP000184462"/>
    </source>
</evidence>
<comment type="pathway">
    <text evidence="6">Quinol/quinone metabolism; 1,4-dihydroxy-2-naphthoate biosynthesis; 1,4-dihydroxy-2-naphthoate from chorismate: step 2/7.</text>
</comment>
<dbReference type="SUPFAM" id="SSF52518">
    <property type="entry name" value="Thiamin diphosphate-binding fold (THDP-binding)"/>
    <property type="match status" value="2"/>
</dbReference>
<evidence type="ECO:0000256" key="2">
    <source>
        <dbReference type="ARBA" id="ARBA00022723"/>
    </source>
</evidence>
<dbReference type="InterPro" id="IPR004433">
    <property type="entry name" value="MenaQ_synth_MenD"/>
</dbReference>
<dbReference type="InterPro" id="IPR029061">
    <property type="entry name" value="THDP-binding"/>
</dbReference>
<dbReference type="GO" id="GO:0030976">
    <property type="term" value="F:thiamine pyrophosphate binding"/>
    <property type="evidence" value="ECO:0007669"/>
    <property type="project" value="UniProtKB-UniRule"/>
</dbReference>
<dbReference type="GO" id="GO:0000287">
    <property type="term" value="F:magnesium ion binding"/>
    <property type="evidence" value="ECO:0007669"/>
    <property type="project" value="UniProtKB-UniRule"/>
</dbReference>
<dbReference type="PIRSF" id="PIRSF004983">
    <property type="entry name" value="MenD"/>
    <property type="match status" value="1"/>
</dbReference>
<dbReference type="UniPathway" id="UPA01057">
    <property type="reaction ID" value="UER00164"/>
</dbReference>
<dbReference type="PANTHER" id="PTHR42916:SF1">
    <property type="entry name" value="PROTEIN PHYLLO, CHLOROPLASTIC"/>
    <property type="match status" value="1"/>
</dbReference>
<dbReference type="EC" id="2.2.1.9" evidence="6"/>
<dbReference type="Gene3D" id="3.40.50.1220">
    <property type="entry name" value="TPP-binding domain"/>
    <property type="match status" value="1"/>
</dbReference>
<evidence type="ECO:0000256" key="4">
    <source>
        <dbReference type="ARBA" id="ARBA00023052"/>
    </source>
</evidence>
<proteinExistence type="inferred from homology"/>
<comment type="pathway">
    <text evidence="6">Quinol/quinone metabolism; menaquinone biosynthesis.</text>
</comment>
<accession>A0A1M4T843</accession>
<dbReference type="OrthoDB" id="9791859at2"/>
<evidence type="ECO:0000313" key="8">
    <source>
        <dbReference type="EMBL" id="SHE40631.1"/>
    </source>
</evidence>
<comment type="function">
    <text evidence="6">Catalyzes the thiamine diphosphate-dependent decarboxylation of 2-oxoglutarate and the subsequent addition of the resulting succinic semialdehyde-thiamine pyrophosphate anion to isochorismate to yield 2-succinyl-5-enolpyruvyl-6-hydroxy-3-cyclohexene-1-carboxylate (SEPHCHC).</text>
</comment>
<dbReference type="GO" id="GO:0070204">
    <property type="term" value="F:2-succinyl-5-enolpyruvyl-6-hydroxy-3-cyclohexene-1-carboxylic-acid synthase activity"/>
    <property type="evidence" value="ECO:0007669"/>
    <property type="project" value="UniProtKB-UniRule"/>
</dbReference>
<dbReference type="STRING" id="1155689.SAMN05444278_101538"/>
<dbReference type="CDD" id="cd07037">
    <property type="entry name" value="TPP_PYR_MenD"/>
    <property type="match status" value="1"/>
</dbReference>